<feature type="region of interest" description="Disordered" evidence="1">
    <location>
        <begin position="1"/>
        <end position="34"/>
    </location>
</feature>
<name>A0A1W0X196_HYPEX</name>
<reference evidence="3" key="1">
    <citation type="submission" date="2017-01" db="EMBL/GenBank/DDBJ databases">
        <title>Comparative genomics of anhydrobiosis in the tardigrade Hypsibius dujardini.</title>
        <authorList>
            <person name="Yoshida Y."/>
            <person name="Koutsovoulos G."/>
            <person name="Laetsch D."/>
            <person name="Stevens L."/>
            <person name="Kumar S."/>
            <person name="Horikawa D."/>
            <person name="Ishino K."/>
            <person name="Komine S."/>
            <person name="Tomita M."/>
            <person name="Blaxter M."/>
            <person name="Arakawa K."/>
        </authorList>
    </citation>
    <scope>NUCLEOTIDE SEQUENCE [LARGE SCALE GENOMIC DNA]</scope>
    <source>
        <strain evidence="3">Z151</strain>
    </source>
</reference>
<evidence type="ECO:0000313" key="2">
    <source>
        <dbReference type="EMBL" id="OQV21211.1"/>
    </source>
</evidence>
<dbReference type="Proteomes" id="UP000192578">
    <property type="component" value="Unassembled WGS sequence"/>
</dbReference>
<evidence type="ECO:0000256" key="1">
    <source>
        <dbReference type="SAM" id="MobiDB-lite"/>
    </source>
</evidence>
<dbReference type="AlphaFoldDB" id="A0A1W0X196"/>
<accession>A0A1W0X196</accession>
<evidence type="ECO:0000313" key="3">
    <source>
        <dbReference type="Proteomes" id="UP000192578"/>
    </source>
</evidence>
<organism evidence="2 3">
    <name type="scientific">Hypsibius exemplaris</name>
    <name type="common">Freshwater tardigrade</name>
    <dbReference type="NCBI Taxonomy" id="2072580"/>
    <lineage>
        <taxon>Eukaryota</taxon>
        <taxon>Metazoa</taxon>
        <taxon>Ecdysozoa</taxon>
        <taxon>Tardigrada</taxon>
        <taxon>Eutardigrada</taxon>
        <taxon>Parachela</taxon>
        <taxon>Hypsibioidea</taxon>
        <taxon>Hypsibiidae</taxon>
        <taxon>Hypsibius</taxon>
    </lineage>
</organism>
<sequence length="179" mass="19698">MREEPPRRRSLRAEEASEREELRGGGASEGEELPRGRSLRGTLFIEGTSEALLHFPLNCSPSLDWKAFFAFRQNSLLIHYASSRISSCPGSVPIPDQLLSRISSCPESVPIPDQFLSRISFCPGSVPIPDQFPSRISSCPGSVPVPDQFLSRISSHRVFVISFGSGHFLSIPDKVTDTV</sequence>
<dbReference type="EMBL" id="MTYJ01000025">
    <property type="protein sequence ID" value="OQV21211.1"/>
    <property type="molecule type" value="Genomic_DNA"/>
</dbReference>
<gene>
    <name evidence="2" type="ORF">BV898_04969</name>
</gene>
<feature type="compositionally biased region" description="Basic and acidic residues" evidence="1">
    <location>
        <begin position="1"/>
        <end position="23"/>
    </location>
</feature>
<comment type="caution">
    <text evidence="2">The sequence shown here is derived from an EMBL/GenBank/DDBJ whole genome shotgun (WGS) entry which is preliminary data.</text>
</comment>
<keyword evidence="3" id="KW-1185">Reference proteome</keyword>
<protein>
    <submittedName>
        <fullName evidence="2">Uncharacterized protein</fullName>
    </submittedName>
</protein>
<proteinExistence type="predicted"/>